<dbReference type="GO" id="GO:0001734">
    <property type="term" value="F:mRNA m(6)A methyltransferase activity"/>
    <property type="evidence" value="ECO:0007669"/>
    <property type="project" value="UniProtKB-EC"/>
</dbReference>
<dbReference type="OrthoDB" id="10262526at2759"/>
<evidence type="ECO:0000256" key="4">
    <source>
        <dbReference type="ARBA" id="ARBA00022691"/>
    </source>
</evidence>
<dbReference type="InterPro" id="IPR002052">
    <property type="entry name" value="DNA_methylase_N6_adenine_CS"/>
</dbReference>
<keyword evidence="3 8" id="KW-0808">Transferase</keyword>
<dbReference type="InterPro" id="IPR029063">
    <property type="entry name" value="SAM-dependent_MTases_sf"/>
</dbReference>
<comment type="similarity">
    <text evidence="6">Belongs to the MT-A70-like family.</text>
</comment>
<reference evidence="8 9" key="1">
    <citation type="submission" date="2016-07" db="EMBL/GenBank/DDBJ databases">
        <title>Pervasive Adenine N6-methylation of Active Genes in Fungi.</title>
        <authorList>
            <consortium name="DOE Joint Genome Institute"/>
            <person name="Mondo S.J."/>
            <person name="Dannebaum R.O."/>
            <person name="Kuo R.C."/>
            <person name="Labutti K."/>
            <person name="Haridas S."/>
            <person name="Kuo A."/>
            <person name="Salamov A."/>
            <person name="Ahrendt S.R."/>
            <person name="Lipzen A."/>
            <person name="Sullivan W."/>
            <person name="Andreopoulos W.B."/>
            <person name="Clum A."/>
            <person name="Lindquist E."/>
            <person name="Daum C."/>
            <person name="Ramamoorthy G.K."/>
            <person name="Gryganskyi A."/>
            <person name="Culley D."/>
            <person name="Magnuson J.K."/>
            <person name="James T.Y."/>
            <person name="O'Malley M.A."/>
            <person name="Stajich J.E."/>
            <person name="Spatafora J.W."/>
            <person name="Visel A."/>
            <person name="Grigoriev I.V."/>
        </authorList>
    </citation>
    <scope>NUCLEOTIDE SEQUENCE [LARGE SCALE GENOMIC DNA]</scope>
    <source>
        <strain evidence="8 9">68-887.2</strain>
    </source>
</reference>
<dbReference type="GO" id="GO:0036396">
    <property type="term" value="C:RNA N6-methyladenosine methyltransferase complex"/>
    <property type="evidence" value="ECO:0007669"/>
    <property type="project" value="TreeGrafter"/>
</dbReference>
<dbReference type="PANTHER" id="PTHR12829">
    <property type="entry name" value="N6-ADENOSINE-METHYLTRANSFERASE"/>
    <property type="match status" value="1"/>
</dbReference>
<evidence type="ECO:0000313" key="9">
    <source>
        <dbReference type="Proteomes" id="UP000193986"/>
    </source>
</evidence>
<accession>A0A1Y2BL00</accession>
<protein>
    <recommendedName>
        <fullName evidence="1">mRNA m(6)A methyltransferase</fullName>
        <ecNumber evidence="1">2.1.1.348</ecNumber>
    </recommendedName>
</protein>
<name>A0A1Y2BL00_9TREE</name>
<dbReference type="EC" id="2.1.1.348" evidence="1"/>
<feature type="region of interest" description="Disordered" evidence="7">
    <location>
        <begin position="1"/>
        <end position="22"/>
    </location>
</feature>
<gene>
    <name evidence="8" type="ORF">BCR39DRAFT_7878</name>
</gene>
<keyword evidence="2 8" id="KW-0489">Methyltransferase</keyword>
<evidence type="ECO:0000256" key="3">
    <source>
        <dbReference type="ARBA" id="ARBA00022679"/>
    </source>
</evidence>
<dbReference type="PROSITE" id="PS51143">
    <property type="entry name" value="MT_A70"/>
    <property type="match status" value="1"/>
</dbReference>
<keyword evidence="4" id="KW-0949">S-adenosyl-L-methionine</keyword>
<dbReference type="GO" id="GO:0005634">
    <property type="term" value="C:nucleus"/>
    <property type="evidence" value="ECO:0007669"/>
    <property type="project" value="TreeGrafter"/>
</dbReference>
<evidence type="ECO:0000256" key="1">
    <source>
        <dbReference type="ARBA" id="ARBA00012160"/>
    </source>
</evidence>
<dbReference type="AlphaFoldDB" id="A0A1Y2BL00"/>
<keyword evidence="9" id="KW-1185">Reference proteome</keyword>
<dbReference type="Pfam" id="PF05063">
    <property type="entry name" value="MT-A70"/>
    <property type="match status" value="1"/>
</dbReference>
<sequence length="401" mass="45332">MQVDSSLPEAGPSTPRLLEPQDRAIDPVAELKDLLGRETAKTRLRRLAAHRDTQPLFNPICISTTLSACNKVRSDCSRAHFEPIIRPYTDISLGYCSYLNLCYGEPMFRSNPSLGDANAPRGGVKECRYMHFQVAPATTRTSQPLPVEFPAAIPIRAVDKLLGVEATQGDEAWRGVKQWINCDLRSFDYSVLGQFQVIVADPPWDIHMSLPYGTMTDDEMRRLPLAALQPDWALLCLWVTGRAMELGRELFSVWGYRRVDELVWVKVNQLGRLIRTGRTGHWLNHTCEHLLIALKLPASWPRDKPIPYDEIPALRSLGRGVDTDVVVAEVRETSRKPDEVYGVIERLVPRGRKLELFGRKHNARPGWLTLGNQLGDSQIAEADLHDRLQQRYPNQPFALVS</sequence>
<dbReference type="STRING" id="71784.A0A1Y2BL00"/>
<evidence type="ECO:0000313" key="8">
    <source>
        <dbReference type="EMBL" id="ORY35436.1"/>
    </source>
</evidence>
<dbReference type="Proteomes" id="UP000193986">
    <property type="component" value="Unassembled WGS sequence"/>
</dbReference>
<dbReference type="EMBL" id="MCFC01000001">
    <property type="protein sequence ID" value="ORY35436.1"/>
    <property type="molecule type" value="Genomic_DNA"/>
</dbReference>
<comment type="caution">
    <text evidence="8">The sequence shown here is derived from an EMBL/GenBank/DDBJ whole genome shotgun (WGS) entry which is preliminary data.</text>
</comment>
<dbReference type="SUPFAM" id="SSF53335">
    <property type="entry name" value="S-adenosyl-L-methionine-dependent methyltransferases"/>
    <property type="match status" value="1"/>
</dbReference>
<dbReference type="PROSITE" id="PS00092">
    <property type="entry name" value="N6_MTASE"/>
    <property type="match status" value="1"/>
</dbReference>
<evidence type="ECO:0000256" key="7">
    <source>
        <dbReference type="SAM" id="MobiDB-lite"/>
    </source>
</evidence>
<evidence type="ECO:0000256" key="5">
    <source>
        <dbReference type="ARBA" id="ARBA00048957"/>
    </source>
</evidence>
<evidence type="ECO:0000256" key="2">
    <source>
        <dbReference type="ARBA" id="ARBA00022603"/>
    </source>
</evidence>
<proteinExistence type="inferred from homology"/>
<dbReference type="PANTHER" id="PTHR12829:SF7">
    <property type="entry name" value="N6-ADENOSINE-METHYLTRANSFERASE CATALYTIC SUBUNIT"/>
    <property type="match status" value="1"/>
</dbReference>
<dbReference type="GO" id="GO:0003676">
    <property type="term" value="F:nucleic acid binding"/>
    <property type="evidence" value="ECO:0007669"/>
    <property type="project" value="InterPro"/>
</dbReference>
<evidence type="ECO:0000256" key="6">
    <source>
        <dbReference type="PROSITE-ProRule" id="PRU00489"/>
    </source>
</evidence>
<dbReference type="GO" id="GO:0032259">
    <property type="term" value="P:methylation"/>
    <property type="evidence" value="ECO:0007669"/>
    <property type="project" value="UniProtKB-KW"/>
</dbReference>
<dbReference type="InterPro" id="IPR007757">
    <property type="entry name" value="MT-A70-like"/>
</dbReference>
<organism evidence="8 9">
    <name type="scientific">Naematelia encephala</name>
    <dbReference type="NCBI Taxonomy" id="71784"/>
    <lineage>
        <taxon>Eukaryota</taxon>
        <taxon>Fungi</taxon>
        <taxon>Dikarya</taxon>
        <taxon>Basidiomycota</taxon>
        <taxon>Agaricomycotina</taxon>
        <taxon>Tremellomycetes</taxon>
        <taxon>Tremellales</taxon>
        <taxon>Naemateliaceae</taxon>
        <taxon>Naematelia</taxon>
    </lineage>
</organism>
<comment type="catalytic activity">
    <reaction evidence="5">
        <text>an adenosine in mRNA + S-adenosyl-L-methionine = an N(6)-methyladenosine in mRNA + S-adenosyl-L-homocysteine + H(+)</text>
        <dbReference type="Rhea" id="RHEA:55584"/>
        <dbReference type="Rhea" id="RHEA-COMP:12414"/>
        <dbReference type="Rhea" id="RHEA-COMP:12417"/>
        <dbReference type="ChEBI" id="CHEBI:15378"/>
        <dbReference type="ChEBI" id="CHEBI:57856"/>
        <dbReference type="ChEBI" id="CHEBI:59789"/>
        <dbReference type="ChEBI" id="CHEBI:74411"/>
        <dbReference type="ChEBI" id="CHEBI:74449"/>
        <dbReference type="EC" id="2.1.1.348"/>
    </reaction>
</comment>
<dbReference type="InParanoid" id="A0A1Y2BL00"/>